<name>Q4S401_TETNG</name>
<protein>
    <submittedName>
        <fullName evidence="1">(spotted green pufferfish) hypothetical protein</fullName>
    </submittedName>
</protein>
<proteinExistence type="predicted"/>
<sequence length="115" mass="12472">MGPSVKSQQQTQRSELWGAAAVSTAWLNGAGDFPSPPLPSRHSQSLLGKVAPSLRARQPVSVRAREKLGVYLGTCIIHVHRYGTKTSTKERPQVPSVPTCFQSIIDGNTTPYTFP</sequence>
<gene>
    <name evidence="1" type="ORF">GSTENG00024411001</name>
</gene>
<dbReference type="AlphaFoldDB" id="Q4S401"/>
<reference evidence="1" key="2">
    <citation type="submission" date="2004-02" db="EMBL/GenBank/DDBJ databases">
        <authorList>
            <consortium name="Genoscope"/>
            <consortium name="Whitehead Institute Centre for Genome Research"/>
        </authorList>
    </citation>
    <scope>NUCLEOTIDE SEQUENCE</scope>
</reference>
<organism evidence="1">
    <name type="scientific">Tetraodon nigroviridis</name>
    <name type="common">Spotted green pufferfish</name>
    <name type="synonym">Chelonodon nigroviridis</name>
    <dbReference type="NCBI Taxonomy" id="99883"/>
    <lineage>
        <taxon>Eukaryota</taxon>
        <taxon>Metazoa</taxon>
        <taxon>Chordata</taxon>
        <taxon>Craniata</taxon>
        <taxon>Vertebrata</taxon>
        <taxon>Euteleostomi</taxon>
        <taxon>Actinopterygii</taxon>
        <taxon>Neopterygii</taxon>
        <taxon>Teleostei</taxon>
        <taxon>Neoteleostei</taxon>
        <taxon>Acanthomorphata</taxon>
        <taxon>Eupercaria</taxon>
        <taxon>Tetraodontiformes</taxon>
        <taxon>Tetradontoidea</taxon>
        <taxon>Tetraodontidae</taxon>
        <taxon>Tetraodon</taxon>
    </lineage>
</organism>
<accession>Q4S401</accession>
<dbReference type="KEGG" id="tng:GSTEN00024411G001"/>
<comment type="caution">
    <text evidence="1">The sequence shown here is derived from an EMBL/GenBank/DDBJ whole genome shotgun (WGS) entry which is preliminary data.</text>
</comment>
<evidence type="ECO:0000313" key="1">
    <source>
        <dbReference type="EMBL" id="CAG04631.1"/>
    </source>
</evidence>
<dbReference type="EMBL" id="CAAE01014744">
    <property type="protein sequence ID" value="CAG04631.1"/>
    <property type="molecule type" value="Genomic_DNA"/>
</dbReference>
<reference evidence="1" key="1">
    <citation type="journal article" date="2004" name="Nature">
        <title>Genome duplication in the teleost fish Tetraodon nigroviridis reveals the early vertebrate proto-karyotype.</title>
        <authorList>
            <person name="Jaillon O."/>
            <person name="Aury J.-M."/>
            <person name="Brunet F."/>
            <person name="Petit J.-L."/>
            <person name="Stange-Thomann N."/>
            <person name="Mauceli E."/>
            <person name="Bouneau L."/>
            <person name="Fischer C."/>
            <person name="Ozouf-Costaz C."/>
            <person name="Bernot A."/>
            <person name="Nicaud S."/>
            <person name="Jaffe D."/>
            <person name="Fisher S."/>
            <person name="Lutfalla G."/>
            <person name="Dossat C."/>
            <person name="Segurens B."/>
            <person name="Dasilva C."/>
            <person name="Salanoubat M."/>
            <person name="Levy M."/>
            <person name="Boudet N."/>
            <person name="Castellano S."/>
            <person name="Anthouard V."/>
            <person name="Jubin C."/>
            <person name="Castelli V."/>
            <person name="Katinka M."/>
            <person name="Vacherie B."/>
            <person name="Biemont C."/>
            <person name="Skalli Z."/>
            <person name="Cattolico L."/>
            <person name="Poulain J."/>
            <person name="De Berardinis V."/>
            <person name="Cruaud C."/>
            <person name="Duprat S."/>
            <person name="Brottier P."/>
            <person name="Coutanceau J.-P."/>
            <person name="Gouzy J."/>
            <person name="Parra G."/>
            <person name="Lardier G."/>
            <person name="Chapple C."/>
            <person name="McKernan K.J."/>
            <person name="McEwan P."/>
            <person name="Bosak S."/>
            <person name="Kellis M."/>
            <person name="Volff J.-N."/>
            <person name="Guigo R."/>
            <person name="Zody M.C."/>
            <person name="Mesirov J."/>
            <person name="Lindblad-Toh K."/>
            <person name="Birren B."/>
            <person name="Nusbaum C."/>
            <person name="Kahn D."/>
            <person name="Robinson-Rechavi M."/>
            <person name="Laudet V."/>
            <person name="Schachter V."/>
            <person name="Quetier F."/>
            <person name="Saurin W."/>
            <person name="Scarpelli C."/>
            <person name="Wincker P."/>
            <person name="Lander E.S."/>
            <person name="Weissenbach J."/>
            <person name="Roest Crollius H."/>
        </authorList>
    </citation>
    <scope>NUCLEOTIDE SEQUENCE [LARGE SCALE GENOMIC DNA]</scope>
</reference>